<dbReference type="GO" id="GO:0005524">
    <property type="term" value="F:ATP binding"/>
    <property type="evidence" value="ECO:0007669"/>
    <property type="project" value="InterPro"/>
</dbReference>
<comment type="caution">
    <text evidence="9">The sequence shown here is derived from an EMBL/GenBank/DDBJ whole genome shotgun (WGS) entry which is preliminary data.</text>
</comment>
<feature type="domain" description="ABC transporter" evidence="8">
    <location>
        <begin position="48"/>
        <end position="279"/>
    </location>
</feature>
<dbReference type="AlphaFoldDB" id="A0A1A6G206"/>
<feature type="non-terminal residue" evidence="9">
    <location>
        <position position="390"/>
    </location>
</feature>
<keyword evidence="3" id="KW-0813">Transport</keyword>
<dbReference type="Proteomes" id="UP000092124">
    <property type="component" value="Unassembled WGS sequence"/>
</dbReference>
<dbReference type="GO" id="GO:0140359">
    <property type="term" value="F:ABC-type transporter activity"/>
    <property type="evidence" value="ECO:0007669"/>
    <property type="project" value="InterPro"/>
</dbReference>
<reference evidence="9 10" key="1">
    <citation type="submission" date="2016-06" db="EMBL/GenBank/DDBJ databases">
        <title>The Draft Genome Sequence and Annotation of the Desert Woodrat Neotoma lepida.</title>
        <authorList>
            <person name="Campbell M."/>
            <person name="Oakeson K.F."/>
            <person name="Yandell M."/>
            <person name="Halpert J.R."/>
            <person name="Dearing D."/>
        </authorList>
    </citation>
    <scope>NUCLEOTIDE SEQUENCE [LARGE SCALE GENOMIC DNA]</scope>
    <source>
        <strain evidence="9">417</strain>
        <tissue evidence="9">Liver</tissue>
    </source>
</reference>
<evidence type="ECO:0000259" key="8">
    <source>
        <dbReference type="PROSITE" id="PS50893"/>
    </source>
</evidence>
<evidence type="ECO:0000313" key="9">
    <source>
        <dbReference type="EMBL" id="OBS59874.1"/>
    </source>
</evidence>
<sequence length="390" mass="44518">MSSNNNRVTIPMIERNPSDLPGMSTSDPKTLTKEAVLSFHNNSYQETVQSGFPFRQKTRVMKRLSNISGIMKPGLNANMGPQDGSRSWLLNVLAARKDPRGLSGDILINGKLRPANFKCTSGYIPQNDVVMYTVTVRENIEFSAALRLPMTITRDEKRRRINEVLELLHLDEASNVKPRSKELKKRTIIAMELVTKHPILFLDDPTTDLDLVTTIDIILVLRRMSMRGRTIIFSINQPQYSIFRMFDSLTLVASGKVMYHGPAQGALKYFTSTGYEYDSHNNPELFFLDIITGGFSAILDPEEDGHDADKYKELSERQHQVTEKLANRYTQSSLYSKMRTELDQLLGEQNAGRSSALEEITCVTPFWHQLWWNICHSFQNFKNFLQTTII</sequence>
<proteinExistence type="inferred from homology"/>
<dbReference type="InterPro" id="IPR043926">
    <property type="entry name" value="ABCG_dom"/>
</dbReference>
<evidence type="ECO:0000313" key="10">
    <source>
        <dbReference type="Proteomes" id="UP000092124"/>
    </source>
</evidence>
<dbReference type="InterPro" id="IPR050352">
    <property type="entry name" value="ABCG_transporters"/>
</dbReference>
<keyword evidence="4" id="KW-0812">Transmembrane</keyword>
<dbReference type="PANTHER" id="PTHR48041:SF70">
    <property type="entry name" value="ATP-BINDING CASSETTE SUB-FAMILY G MEMBER 3"/>
    <property type="match status" value="1"/>
</dbReference>
<comment type="similarity">
    <text evidence="2">Belongs to the ABC transporter superfamily. ABCG family. Eye pigment precursor importer (TC 3.A.1.204) subfamily.</text>
</comment>
<dbReference type="PROSITE" id="PS50893">
    <property type="entry name" value="ABC_TRANSPORTER_2"/>
    <property type="match status" value="1"/>
</dbReference>
<dbReference type="Pfam" id="PF19055">
    <property type="entry name" value="ABC2_membrane_7"/>
    <property type="match status" value="1"/>
</dbReference>
<dbReference type="InterPro" id="IPR027417">
    <property type="entry name" value="P-loop_NTPase"/>
</dbReference>
<dbReference type="GO" id="GO:0016887">
    <property type="term" value="F:ATP hydrolysis activity"/>
    <property type="evidence" value="ECO:0007669"/>
    <property type="project" value="InterPro"/>
</dbReference>
<comment type="subcellular location">
    <subcellularLocation>
        <location evidence="1">Membrane</location>
        <topology evidence="1">Multi-pass membrane protein</topology>
    </subcellularLocation>
</comment>
<dbReference type="EMBL" id="LZPO01107944">
    <property type="protein sequence ID" value="OBS59874.1"/>
    <property type="molecule type" value="Genomic_DNA"/>
</dbReference>
<dbReference type="GO" id="GO:0015562">
    <property type="term" value="F:efflux transmembrane transporter activity"/>
    <property type="evidence" value="ECO:0007669"/>
    <property type="project" value="TreeGrafter"/>
</dbReference>
<dbReference type="STRING" id="56216.A0A1A6G206"/>
<keyword evidence="6" id="KW-0472">Membrane</keyword>
<evidence type="ECO:0000256" key="4">
    <source>
        <dbReference type="ARBA" id="ARBA00022692"/>
    </source>
</evidence>
<dbReference type="SUPFAM" id="SSF52540">
    <property type="entry name" value="P-loop containing nucleoside triphosphate hydrolases"/>
    <property type="match status" value="1"/>
</dbReference>
<name>A0A1A6G206_NEOLE</name>
<dbReference type="Gene3D" id="3.40.50.300">
    <property type="entry name" value="P-loop containing nucleotide triphosphate hydrolases"/>
    <property type="match status" value="1"/>
</dbReference>
<dbReference type="GO" id="GO:0005886">
    <property type="term" value="C:plasma membrane"/>
    <property type="evidence" value="ECO:0007669"/>
    <property type="project" value="TreeGrafter"/>
</dbReference>
<keyword evidence="10" id="KW-1185">Reference proteome</keyword>
<accession>A0A1A6G206</accession>
<dbReference type="Pfam" id="PF00005">
    <property type="entry name" value="ABC_tran"/>
    <property type="match status" value="1"/>
</dbReference>
<evidence type="ECO:0000256" key="6">
    <source>
        <dbReference type="ARBA" id="ARBA00023136"/>
    </source>
</evidence>
<evidence type="ECO:0000256" key="2">
    <source>
        <dbReference type="ARBA" id="ARBA00005814"/>
    </source>
</evidence>
<protein>
    <recommendedName>
        <fullName evidence="8">ABC transporter domain-containing protein</fullName>
    </recommendedName>
</protein>
<evidence type="ECO:0000256" key="7">
    <source>
        <dbReference type="SAM" id="MobiDB-lite"/>
    </source>
</evidence>
<evidence type="ECO:0000256" key="1">
    <source>
        <dbReference type="ARBA" id="ARBA00004141"/>
    </source>
</evidence>
<gene>
    <name evidence="9" type="ORF">A6R68_09001</name>
</gene>
<dbReference type="GO" id="GO:0032217">
    <property type="term" value="F:riboflavin transmembrane transporter activity"/>
    <property type="evidence" value="ECO:0007669"/>
    <property type="project" value="TreeGrafter"/>
</dbReference>
<evidence type="ECO:0000256" key="3">
    <source>
        <dbReference type="ARBA" id="ARBA00022448"/>
    </source>
</evidence>
<keyword evidence="5" id="KW-1133">Transmembrane helix</keyword>
<dbReference type="OrthoDB" id="66620at2759"/>
<evidence type="ECO:0000256" key="5">
    <source>
        <dbReference type="ARBA" id="ARBA00022989"/>
    </source>
</evidence>
<organism evidence="9 10">
    <name type="scientific">Neotoma lepida</name>
    <name type="common">Desert woodrat</name>
    <dbReference type="NCBI Taxonomy" id="56216"/>
    <lineage>
        <taxon>Eukaryota</taxon>
        <taxon>Metazoa</taxon>
        <taxon>Chordata</taxon>
        <taxon>Craniata</taxon>
        <taxon>Vertebrata</taxon>
        <taxon>Euteleostomi</taxon>
        <taxon>Mammalia</taxon>
        <taxon>Eutheria</taxon>
        <taxon>Euarchontoglires</taxon>
        <taxon>Glires</taxon>
        <taxon>Rodentia</taxon>
        <taxon>Myomorpha</taxon>
        <taxon>Muroidea</taxon>
        <taxon>Cricetidae</taxon>
        <taxon>Neotominae</taxon>
        <taxon>Neotoma</taxon>
    </lineage>
</organism>
<dbReference type="InterPro" id="IPR003439">
    <property type="entry name" value="ABC_transporter-like_ATP-bd"/>
</dbReference>
<dbReference type="PANTHER" id="PTHR48041">
    <property type="entry name" value="ABC TRANSPORTER G FAMILY MEMBER 28"/>
    <property type="match status" value="1"/>
</dbReference>
<feature type="region of interest" description="Disordered" evidence="7">
    <location>
        <begin position="1"/>
        <end position="24"/>
    </location>
</feature>